<feature type="region of interest" description="Disordered" evidence="1">
    <location>
        <begin position="75"/>
        <end position="95"/>
    </location>
</feature>
<feature type="compositionally biased region" description="Basic and acidic residues" evidence="1">
    <location>
        <begin position="14"/>
        <end position="26"/>
    </location>
</feature>
<evidence type="ECO:0000256" key="1">
    <source>
        <dbReference type="SAM" id="MobiDB-lite"/>
    </source>
</evidence>
<dbReference type="Gramene" id="LPERR07G15120.1">
    <property type="protein sequence ID" value="LPERR07G15120.1"/>
    <property type="gene ID" value="LPERR07G15120"/>
</dbReference>
<reference evidence="2 3" key="1">
    <citation type="submission" date="2012-08" db="EMBL/GenBank/DDBJ databases">
        <title>Oryza genome evolution.</title>
        <authorList>
            <person name="Wing R.A."/>
        </authorList>
    </citation>
    <scope>NUCLEOTIDE SEQUENCE</scope>
</reference>
<protein>
    <submittedName>
        <fullName evidence="2">Uncharacterized protein</fullName>
    </submittedName>
</protein>
<evidence type="ECO:0000313" key="2">
    <source>
        <dbReference type="EnsemblPlants" id="LPERR07G15120.1"/>
    </source>
</evidence>
<organism evidence="2 3">
    <name type="scientific">Leersia perrieri</name>
    <dbReference type="NCBI Taxonomy" id="77586"/>
    <lineage>
        <taxon>Eukaryota</taxon>
        <taxon>Viridiplantae</taxon>
        <taxon>Streptophyta</taxon>
        <taxon>Embryophyta</taxon>
        <taxon>Tracheophyta</taxon>
        <taxon>Spermatophyta</taxon>
        <taxon>Magnoliopsida</taxon>
        <taxon>Liliopsida</taxon>
        <taxon>Poales</taxon>
        <taxon>Poaceae</taxon>
        <taxon>BOP clade</taxon>
        <taxon>Oryzoideae</taxon>
        <taxon>Oryzeae</taxon>
        <taxon>Oryzinae</taxon>
        <taxon>Leersia</taxon>
    </lineage>
</organism>
<sequence>MAADSGSRPSGDAGEPRWGDVHRRLEFGTPEGALQAAEALLRHPPETSGEGSNAKRWFDDMAELVNTAQRQLATDLAFSSHRPRGSHTAVSSSSR</sequence>
<evidence type="ECO:0000313" key="3">
    <source>
        <dbReference type="Proteomes" id="UP000032180"/>
    </source>
</evidence>
<dbReference type="Proteomes" id="UP000032180">
    <property type="component" value="Chromosome 7"/>
</dbReference>
<reference evidence="3" key="2">
    <citation type="submission" date="2013-12" db="EMBL/GenBank/DDBJ databases">
        <authorList>
            <person name="Yu Y."/>
            <person name="Lee S."/>
            <person name="de Baynast K."/>
            <person name="Wissotski M."/>
            <person name="Liu L."/>
            <person name="Talag J."/>
            <person name="Goicoechea J."/>
            <person name="Angelova A."/>
            <person name="Jetty R."/>
            <person name="Kudrna D."/>
            <person name="Golser W."/>
            <person name="Rivera L."/>
            <person name="Zhang J."/>
            <person name="Wing R."/>
        </authorList>
    </citation>
    <scope>NUCLEOTIDE SEQUENCE</scope>
</reference>
<feature type="region of interest" description="Disordered" evidence="1">
    <location>
        <begin position="1"/>
        <end position="55"/>
    </location>
</feature>
<dbReference type="HOGENOM" id="CLU_2375890_0_0_1"/>
<name>A0A0D9WZZ4_9ORYZ</name>
<dbReference type="EnsemblPlants" id="LPERR07G15120.1">
    <property type="protein sequence ID" value="LPERR07G15120.1"/>
    <property type="gene ID" value="LPERR07G15120"/>
</dbReference>
<accession>A0A0D9WZZ4</accession>
<keyword evidence="3" id="KW-1185">Reference proteome</keyword>
<dbReference type="AlphaFoldDB" id="A0A0D9WZZ4"/>
<reference evidence="2" key="3">
    <citation type="submission" date="2015-04" db="UniProtKB">
        <authorList>
            <consortium name="EnsemblPlants"/>
        </authorList>
    </citation>
    <scope>IDENTIFICATION</scope>
</reference>
<proteinExistence type="predicted"/>